<evidence type="ECO:0000313" key="5">
    <source>
        <dbReference type="Proteomes" id="UP000008070"/>
    </source>
</evidence>
<dbReference type="InterPro" id="IPR017819">
    <property type="entry name" value="Plasmid_partition_RepB"/>
</dbReference>
<dbReference type="SMART" id="SM00470">
    <property type="entry name" value="ParB"/>
    <property type="match status" value="1"/>
</dbReference>
<dbReference type="InterPro" id="IPR003115">
    <property type="entry name" value="ParB_N"/>
</dbReference>
<evidence type="ECO:0000256" key="1">
    <source>
        <dbReference type="ARBA" id="ARBA00006295"/>
    </source>
</evidence>
<dbReference type="SUPFAM" id="SSF109709">
    <property type="entry name" value="KorB DNA-binding domain-like"/>
    <property type="match status" value="1"/>
</dbReference>
<dbReference type="AlphaFoldDB" id="C7CBU5"/>
<evidence type="ECO:0000256" key="2">
    <source>
        <dbReference type="SAM" id="MobiDB-lite"/>
    </source>
</evidence>
<evidence type="ECO:0000259" key="3">
    <source>
        <dbReference type="SMART" id="SM00470"/>
    </source>
</evidence>
<dbReference type="EMBL" id="FP103042">
    <property type="protein sequence ID" value="CAX24242.1"/>
    <property type="molecule type" value="Genomic_DNA"/>
</dbReference>
<organism evidence="4 5">
    <name type="scientific">Methylorubrum extorquens (strain DSM 6343 / CIP 106787 / DM4)</name>
    <name type="common">Methylobacterium extorquens</name>
    <dbReference type="NCBI Taxonomy" id="661410"/>
    <lineage>
        <taxon>Bacteria</taxon>
        <taxon>Pseudomonadati</taxon>
        <taxon>Pseudomonadota</taxon>
        <taxon>Alphaproteobacteria</taxon>
        <taxon>Hyphomicrobiales</taxon>
        <taxon>Methylobacteriaceae</taxon>
        <taxon>Methylorubrum</taxon>
    </lineage>
</organism>
<sequence>MGEGGVNKRRDALKAMMAPITAQPSSDDRQTRTPVKSGSLKAMGLSLQSLSQDADEARALREQLAGGDHVVELDPALIDPSFIRDRLDDAKAAEFEAFQASIAEHGQQVPILVRPSPQTEGRYQVAYGHRRLEALQRLGRPVKAIVKHLSDEQLVVAQGRENLERRDLSFIERALFAARLEDHGFARSALTAALAVHKGNLSTMITVARSVPEELIVAIGPAPKVGRPRWEQLAELLPKTGDRWRQAIVSPGFDALESDSRFARALKALSPRQAKKTKQVIKSDTGAPLVQIVQGKDRLQFTIEEKSAPAFGSYLIEQLPEIYAAFRRRADV</sequence>
<dbReference type="Pfam" id="PF07506">
    <property type="entry name" value="RepB"/>
    <property type="match status" value="1"/>
</dbReference>
<reference evidence="5" key="1">
    <citation type="journal article" date="2009" name="PLoS ONE">
        <title>Methylobacterium genome sequences: a reference blueprint to investigate microbial metabolism of C1 compounds from natural and industrial sources.</title>
        <authorList>
            <person name="Vuilleumier S."/>
            <person name="Chistoserdova L."/>
            <person name="Lee M.-C."/>
            <person name="Bringel F."/>
            <person name="Lajus A."/>
            <person name="Zhou Y."/>
            <person name="Gourion B."/>
            <person name="Barbe V."/>
            <person name="Chang J."/>
            <person name="Cruveiller S."/>
            <person name="Dossat C."/>
            <person name="Gillett W."/>
            <person name="Gruffaz C."/>
            <person name="Haugen E."/>
            <person name="Hourcade E."/>
            <person name="Levy R."/>
            <person name="Mangenot S."/>
            <person name="Muller E."/>
            <person name="Nadalig T."/>
            <person name="Pagni M."/>
            <person name="Penny C."/>
            <person name="Peyraud R."/>
            <person name="Robinson D.G."/>
            <person name="Roche D."/>
            <person name="Rouy Z."/>
            <person name="Saenampechek C."/>
            <person name="Salvignol G."/>
            <person name="Vallenet D."/>
            <person name="Wu Z."/>
            <person name="Marx C.J."/>
            <person name="Vorholt J.A."/>
            <person name="Olson M.V."/>
            <person name="Kaul R."/>
            <person name="Weissenbach J."/>
            <person name="Medigue C."/>
            <person name="Lidstrom M.E."/>
        </authorList>
    </citation>
    <scope>NUCLEOTIDE SEQUENCE [LARGE SCALE GENOMIC DNA]</scope>
    <source>
        <strain evidence="5">DSM 6343 / CIP 106787 / DM4</strain>
    </source>
</reference>
<dbReference type="NCBIfam" id="TIGR00180">
    <property type="entry name" value="parB_part"/>
    <property type="match status" value="1"/>
</dbReference>
<dbReference type="NCBIfam" id="TIGR03454">
    <property type="entry name" value="partition_RepB"/>
    <property type="match status" value="1"/>
</dbReference>
<protein>
    <submittedName>
        <fullName evidence="4">Replication protein B</fullName>
    </submittedName>
</protein>
<dbReference type="PANTHER" id="PTHR33375:SF1">
    <property type="entry name" value="CHROMOSOME-PARTITIONING PROTEIN PARB-RELATED"/>
    <property type="match status" value="1"/>
</dbReference>
<proteinExistence type="inferred from homology"/>
<dbReference type="CDD" id="cd16405">
    <property type="entry name" value="RepB_like_N"/>
    <property type="match status" value="1"/>
</dbReference>
<dbReference type="KEGG" id="mdi:METDI2589"/>
<comment type="similarity">
    <text evidence="1">Belongs to the ParB family.</text>
</comment>
<feature type="domain" description="ParB-like N-terminal" evidence="3">
    <location>
        <begin position="71"/>
        <end position="163"/>
    </location>
</feature>
<dbReference type="GO" id="GO:0003677">
    <property type="term" value="F:DNA binding"/>
    <property type="evidence" value="ECO:0007669"/>
    <property type="project" value="InterPro"/>
</dbReference>
<accession>C7CBU5</accession>
<dbReference type="InterPro" id="IPR004437">
    <property type="entry name" value="ParB/RepB/Spo0J"/>
</dbReference>
<dbReference type="InterPro" id="IPR037972">
    <property type="entry name" value="RepB_N"/>
</dbReference>
<dbReference type="Pfam" id="PF02195">
    <property type="entry name" value="ParB_N"/>
    <property type="match status" value="1"/>
</dbReference>
<dbReference type="InterPro" id="IPR036086">
    <property type="entry name" value="ParB/Sulfiredoxin_sf"/>
</dbReference>
<name>C7CBU5_METED</name>
<dbReference type="Gene3D" id="1.10.10.2830">
    <property type="match status" value="1"/>
</dbReference>
<evidence type="ECO:0000313" key="4">
    <source>
        <dbReference type="EMBL" id="CAX24242.1"/>
    </source>
</evidence>
<dbReference type="Proteomes" id="UP000008070">
    <property type="component" value="Chromosome"/>
</dbReference>
<gene>
    <name evidence="4" type="primary">repB</name>
    <name evidence="4" type="ORF">METD_I2589</name>
</gene>
<dbReference type="SUPFAM" id="SSF110849">
    <property type="entry name" value="ParB/Sulfiredoxin"/>
    <property type="match status" value="1"/>
</dbReference>
<dbReference type="GO" id="GO:0005694">
    <property type="term" value="C:chromosome"/>
    <property type="evidence" value="ECO:0007669"/>
    <property type="project" value="TreeGrafter"/>
</dbReference>
<dbReference type="GO" id="GO:0007059">
    <property type="term" value="P:chromosome segregation"/>
    <property type="evidence" value="ECO:0007669"/>
    <property type="project" value="TreeGrafter"/>
</dbReference>
<dbReference type="PANTHER" id="PTHR33375">
    <property type="entry name" value="CHROMOSOME-PARTITIONING PROTEIN PARB-RELATED"/>
    <property type="match status" value="1"/>
</dbReference>
<dbReference type="HOGENOM" id="CLU_069128_1_0_5"/>
<dbReference type="Gene3D" id="3.90.1530.30">
    <property type="match status" value="1"/>
</dbReference>
<dbReference type="InterPro" id="IPR011111">
    <property type="entry name" value="Plasmid_RepB"/>
</dbReference>
<feature type="region of interest" description="Disordered" evidence="2">
    <location>
        <begin position="1"/>
        <end position="38"/>
    </location>
</feature>
<dbReference type="InterPro" id="IPR050336">
    <property type="entry name" value="Chromosome_partition/occlusion"/>
</dbReference>
<feature type="compositionally biased region" description="Basic and acidic residues" evidence="2">
    <location>
        <begin position="1"/>
        <end position="13"/>
    </location>
</feature>